<evidence type="ECO:0000256" key="1">
    <source>
        <dbReference type="SAM" id="MobiDB-lite"/>
    </source>
</evidence>
<sequence length="666" mass="74460">MTLSDEKLPHWHYEGPDPLVKQARYGNVPLGFPPLDGPNKMDLGGYVRPNVSNTQNPKGRTFFNLGLRLMLSYQHEMASKCFLACLEHSPYCVLAHALVALCHSPNYNFKGDAYYESANHPHDVQIQDLLCTFPSQQVADRHSKAAVDKIEYLRKIHRKANKSGGGGKGKKKGKGKQQPQSAKANNNGNGTENPDDENAIDETPQLISDLEAKLVVAIRVLCCQPGLSPSLSEEMVGRPYADAMRKVYQKYPNDPDVAYCFAESLMVLNAWQLFEYPTGKAVSPDVTECHEILEKSLKLHSHHAGLCHMYVHLSEMSANPAQALEACKPLRCEFPHAGHLIHMATHIDVLVGDNENCFRYNYNAILADEQSMRFSPQTSGKESFYFGYIVHNYHMAVYSGILGAYEKKSMELATKLSSIVDEAMFVESPYLTAYLESYSALEIHTMIRFGRWKELLEIEPPKDKKLMLYRAASIKFARSLALAALGDIAEARKEADRFDSIRKQPDAEDRILHNNSVADLLAVDAAMLRGEILYREGKHDQAFVLLRTAVKLQDDLNYDEPWGKMQPTRHALGGLLLEQGHVGEAEEVFRKDLLFHPRNPWGIVGLLGCLKKKLGGGCCGSGGANAEKDVSAEISELEEQLTTCRKSDYMDFDVVVACECCKRETN</sequence>
<name>A0A9N8EE58_9STRA</name>
<proteinExistence type="predicted"/>
<dbReference type="Proteomes" id="UP001153069">
    <property type="component" value="Unassembled WGS sequence"/>
</dbReference>
<dbReference type="PANTHER" id="PTHR45588">
    <property type="entry name" value="TPR DOMAIN-CONTAINING PROTEIN"/>
    <property type="match status" value="1"/>
</dbReference>
<keyword evidence="3" id="KW-1185">Reference proteome</keyword>
<reference evidence="2" key="1">
    <citation type="submission" date="2020-06" db="EMBL/GenBank/DDBJ databases">
        <authorList>
            <consortium name="Plant Systems Biology data submission"/>
        </authorList>
    </citation>
    <scope>NUCLEOTIDE SEQUENCE</scope>
    <source>
        <strain evidence="2">D6</strain>
    </source>
</reference>
<dbReference type="Gene3D" id="1.25.40.10">
    <property type="entry name" value="Tetratricopeptide repeat domain"/>
    <property type="match status" value="1"/>
</dbReference>
<accession>A0A9N8EE58</accession>
<evidence type="ECO:0000313" key="2">
    <source>
        <dbReference type="EMBL" id="CAB9517621.1"/>
    </source>
</evidence>
<feature type="compositionally biased region" description="Polar residues" evidence="1">
    <location>
        <begin position="177"/>
        <end position="192"/>
    </location>
</feature>
<dbReference type="PANTHER" id="PTHR45588:SF1">
    <property type="entry name" value="WW DOMAIN-CONTAINING PROTEIN"/>
    <property type="match status" value="1"/>
</dbReference>
<dbReference type="SMART" id="SM00028">
    <property type="entry name" value="TPR"/>
    <property type="match status" value="2"/>
</dbReference>
<feature type="region of interest" description="Disordered" evidence="1">
    <location>
        <begin position="160"/>
        <end position="200"/>
    </location>
</feature>
<dbReference type="OrthoDB" id="414774at2759"/>
<comment type="caution">
    <text evidence="2">The sequence shown here is derived from an EMBL/GenBank/DDBJ whole genome shotgun (WGS) entry which is preliminary data.</text>
</comment>
<evidence type="ECO:0000313" key="3">
    <source>
        <dbReference type="Proteomes" id="UP001153069"/>
    </source>
</evidence>
<dbReference type="EMBL" id="CAICTM010000868">
    <property type="protein sequence ID" value="CAB9517621.1"/>
    <property type="molecule type" value="Genomic_DNA"/>
</dbReference>
<protein>
    <submittedName>
        <fullName evidence="2">Domain protein</fullName>
    </submittedName>
</protein>
<dbReference type="SUPFAM" id="SSF48452">
    <property type="entry name" value="TPR-like"/>
    <property type="match status" value="2"/>
</dbReference>
<dbReference type="InterPro" id="IPR011990">
    <property type="entry name" value="TPR-like_helical_dom_sf"/>
</dbReference>
<dbReference type="AlphaFoldDB" id="A0A9N8EE58"/>
<gene>
    <name evidence="2" type="ORF">SEMRO_869_G213440.1</name>
</gene>
<organism evidence="2 3">
    <name type="scientific">Seminavis robusta</name>
    <dbReference type="NCBI Taxonomy" id="568900"/>
    <lineage>
        <taxon>Eukaryota</taxon>
        <taxon>Sar</taxon>
        <taxon>Stramenopiles</taxon>
        <taxon>Ochrophyta</taxon>
        <taxon>Bacillariophyta</taxon>
        <taxon>Bacillariophyceae</taxon>
        <taxon>Bacillariophycidae</taxon>
        <taxon>Naviculales</taxon>
        <taxon>Naviculaceae</taxon>
        <taxon>Seminavis</taxon>
    </lineage>
</organism>
<dbReference type="InterPro" id="IPR019734">
    <property type="entry name" value="TPR_rpt"/>
</dbReference>